<gene>
    <name evidence="2" type="ORF">PBY51_010093</name>
</gene>
<evidence type="ECO:0000313" key="2">
    <source>
        <dbReference type="EMBL" id="KAK5869139.1"/>
    </source>
</evidence>
<comment type="caution">
    <text evidence="2">The sequence shown here is derived from an EMBL/GenBank/DDBJ whole genome shotgun (WGS) entry which is preliminary data.</text>
</comment>
<dbReference type="EMBL" id="JAUZQC010000007">
    <property type="protein sequence ID" value="KAK5869139.1"/>
    <property type="molecule type" value="Genomic_DNA"/>
</dbReference>
<reference evidence="2 3" key="1">
    <citation type="journal article" date="2023" name="Genes (Basel)">
        <title>Chromosome-Level Genome Assembly and Circadian Gene Repertoire of the Patagonia Blennie Eleginops maclovinus-The Closest Ancestral Proxy of Antarctic Cryonotothenioids.</title>
        <authorList>
            <person name="Cheng C.C."/>
            <person name="Rivera-Colon A.G."/>
            <person name="Minhas B.F."/>
            <person name="Wilson L."/>
            <person name="Rayamajhi N."/>
            <person name="Vargas-Chacoff L."/>
            <person name="Catchen J.M."/>
        </authorList>
    </citation>
    <scope>NUCLEOTIDE SEQUENCE [LARGE SCALE GENOMIC DNA]</scope>
    <source>
        <strain evidence="2">JMC-PN-2008</strain>
    </source>
</reference>
<dbReference type="Proteomes" id="UP001346869">
    <property type="component" value="Unassembled WGS sequence"/>
</dbReference>
<reference evidence="2 3" key="2">
    <citation type="journal article" date="2023" name="Mol. Biol. Evol.">
        <title>Genomics of Secondarily Temperate Adaptation in the Only Non-Antarctic Icefish.</title>
        <authorList>
            <person name="Rivera-Colon A.G."/>
            <person name="Rayamajhi N."/>
            <person name="Minhas B.F."/>
            <person name="Madrigal G."/>
            <person name="Bilyk K.T."/>
            <person name="Yoon V."/>
            <person name="Hune M."/>
            <person name="Gregory S."/>
            <person name="Cheng C.H.C."/>
            <person name="Catchen J.M."/>
        </authorList>
    </citation>
    <scope>NUCLEOTIDE SEQUENCE [LARGE SCALE GENOMIC DNA]</scope>
    <source>
        <strain evidence="2">JMC-PN-2008</strain>
    </source>
</reference>
<keyword evidence="3" id="KW-1185">Reference proteome</keyword>
<accession>A0AAN7XYA0</accession>
<feature type="region of interest" description="Disordered" evidence="1">
    <location>
        <begin position="42"/>
        <end position="71"/>
    </location>
</feature>
<dbReference type="AlphaFoldDB" id="A0AAN7XYA0"/>
<protein>
    <submittedName>
        <fullName evidence="2">Uncharacterized protein</fullName>
    </submittedName>
</protein>
<evidence type="ECO:0000256" key="1">
    <source>
        <dbReference type="SAM" id="MobiDB-lite"/>
    </source>
</evidence>
<sequence length="71" mass="8554">MSPWRRRKRSGNWKNTPVSYGREKALRVSPWCAVRTKMLRRDREKETERRMIESEGGENPKPLQMDDDLSY</sequence>
<organism evidence="2 3">
    <name type="scientific">Eleginops maclovinus</name>
    <name type="common">Patagonian blennie</name>
    <name type="synonym">Eleginus maclovinus</name>
    <dbReference type="NCBI Taxonomy" id="56733"/>
    <lineage>
        <taxon>Eukaryota</taxon>
        <taxon>Metazoa</taxon>
        <taxon>Chordata</taxon>
        <taxon>Craniata</taxon>
        <taxon>Vertebrata</taxon>
        <taxon>Euteleostomi</taxon>
        <taxon>Actinopterygii</taxon>
        <taxon>Neopterygii</taxon>
        <taxon>Teleostei</taxon>
        <taxon>Neoteleostei</taxon>
        <taxon>Acanthomorphata</taxon>
        <taxon>Eupercaria</taxon>
        <taxon>Perciformes</taxon>
        <taxon>Notothenioidei</taxon>
        <taxon>Eleginopidae</taxon>
        <taxon>Eleginops</taxon>
    </lineage>
</organism>
<name>A0AAN7XYA0_ELEMC</name>
<proteinExistence type="predicted"/>
<feature type="compositionally biased region" description="Basic and acidic residues" evidence="1">
    <location>
        <begin position="42"/>
        <end position="53"/>
    </location>
</feature>
<evidence type="ECO:0000313" key="3">
    <source>
        <dbReference type="Proteomes" id="UP001346869"/>
    </source>
</evidence>